<dbReference type="SUPFAM" id="SSF46894">
    <property type="entry name" value="C-terminal effector domain of the bipartite response regulators"/>
    <property type="match status" value="1"/>
</dbReference>
<dbReference type="EMBL" id="JADEXQ010000104">
    <property type="protein sequence ID" value="MBE9032430.1"/>
    <property type="molecule type" value="Genomic_DNA"/>
</dbReference>
<proteinExistence type="predicted"/>
<dbReference type="InterPro" id="IPR016032">
    <property type="entry name" value="Sig_transdc_resp-reg_C-effctor"/>
</dbReference>
<comment type="caution">
    <text evidence="4">The sequence shown here is derived from an EMBL/GenBank/DDBJ whole genome shotgun (WGS) entry which is preliminary data.</text>
</comment>
<dbReference type="CDD" id="cd17535">
    <property type="entry name" value="REC_NarL-like"/>
    <property type="match status" value="1"/>
</dbReference>
<keyword evidence="1" id="KW-0238">DNA-binding</keyword>
<dbReference type="InterPro" id="IPR058245">
    <property type="entry name" value="NreC/VraR/RcsB-like_REC"/>
</dbReference>
<keyword evidence="5" id="KW-1185">Reference proteome</keyword>
<dbReference type="SMART" id="SM00448">
    <property type="entry name" value="REC"/>
    <property type="match status" value="1"/>
</dbReference>
<gene>
    <name evidence="4" type="ORF">IQ266_22080</name>
</gene>
<dbReference type="Gene3D" id="1.10.10.10">
    <property type="entry name" value="Winged helix-like DNA-binding domain superfamily/Winged helix DNA-binding domain"/>
    <property type="match status" value="1"/>
</dbReference>
<dbReference type="Gene3D" id="3.40.50.2300">
    <property type="match status" value="1"/>
</dbReference>
<dbReference type="AlphaFoldDB" id="A0A928VQ44"/>
<dbReference type="Pfam" id="PF00072">
    <property type="entry name" value="Response_reg"/>
    <property type="match status" value="1"/>
</dbReference>
<keyword evidence="2" id="KW-0597">Phosphoprotein</keyword>
<sequence>MTQFRILVVDDHEMVLSGTTAALKTSYPDAEIFTANTAQQGLEQLKFVHPNVLLLDLSMPDDVGDTAKVDTGIQLLRQIMEENPAQNIVVQSAHVKTLIRIKSAIANHEGGFTIVDKSLSMKEMLKKVNWAAEGVVFTPKEMRNGIEMKAEWLEVLQLAFGEGLQDKAIARRMNVAERTVRHYWSKIQDVLDVYPYDGKNIRIQTEKRARAEGLID</sequence>
<dbReference type="GO" id="GO:0003677">
    <property type="term" value="F:DNA binding"/>
    <property type="evidence" value="ECO:0007669"/>
    <property type="project" value="UniProtKB-KW"/>
</dbReference>
<dbReference type="SUPFAM" id="SSF52172">
    <property type="entry name" value="CheY-like"/>
    <property type="match status" value="1"/>
</dbReference>
<evidence type="ECO:0000313" key="4">
    <source>
        <dbReference type="EMBL" id="MBE9032430.1"/>
    </source>
</evidence>
<dbReference type="RefSeq" id="WP_264327249.1">
    <property type="nucleotide sequence ID" value="NZ_JADEXQ010000104.1"/>
</dbReference>
<evidence type="ECO:0000256" key="1">
    <source>
        <dbReference type="ARBA" id="ARBA00023125"/>
    </source>
</evidence>
<protein>
    <submittedName>
        <fullName evidence="4">Response regulator transcription factor</fullName>
    </submittedName>
</protein>
<dbReference type="InterPro" id="IPR011006">
    <property type="entry name" value="CheY-like_superfamily"/>
</dbReference>
<evidence type="ECO:0000256" key="2">
    <source>
        <dbReference type="PROSITE-ProRule" id="PRU00169"/>
    </source>
</evidence>
<dbReference type="PANTHER" id="PTHR45566:SF1">
    <property type="entry name" value="HTH-TYPE TRANSCRIPTIONAL REGULATOR YHJB-RELATED"/>
    <property type="match status" value="1"/>
</dbReference>
<dbReference type="GO" id="GO:0000160">
    <property type="term" value="P:phosphorelay signal transduction system"/>
    <property type="evidence" value="ECO:0007669"/>
    <property type="project" value="InterPro"/>
</dbReference>
<accession>A0A928VQ44</accession>
<organism evidence="4 5">
    <name type="scientific">Romeriopsis navalis LEGE 11480</name>
    <dbReference type="NCBI Taxonomy" id="2777977"/>
    <lineage>
        <taxon>Bacteria</taxon>
        <taxon>Bacillati</taxon>
        <taxon>Cyanobacteriota</taxon>
        <taxon>Cyanophyceae</taxon>
        <taxon>Leptolyngbyales</taxon>
        <taxon>Leptolyngbyaceae</taxon>
        <taxon>Romeriopsis</taxon>
        <taxon>Romeriopsis navalis</taxon>
    </lineage>
</organism>
<dbReference type="InterPro" id="IPR051015">
    <property type="entry name" value="EvgA-like"/>
</dbReference>
<dbReference type="GO" id="GO:0006355">
    <property type="term" value="P:regulation of DNA-templated transcription"/>
    <property type="evidence" value="ECO:0007669"/>
    <property type="project" value="InterPro"/>
</dbReference>
<feature type="domain" description="Response regulatory" evidence="3">
    <location>
        <begin position="5"/>
        <end position="132"/>
    </location>
</feature>
<dbReference type="PANTHER" id="PTHR45566">
    <property type="entry name" value="HTH-TYPE TRANSCRIPTIONAL REGULATOR YHJB-RELATED"/>
    <property type="match status" value="1"/>
</dbReference>
<name>A0A928VQ44_9CYAN</name>
<evidence type="ECO:0000259" key="3">
    <source>
        <dbReference type="PROSITE" id="PS50110"/>
    </source>
</evidence>
<dbReference type="InterPro" id="IPR001789">
    <property type="entry name" value="Sig_transdc_resp-reg_receiver"/>
</dbReference>
<dbReference type="Proteomes" id="UP000625316">
    <property type="component" value="Unassembled WGS sequence"/>
</dbReference>
<feature type="modified residue" description="4-aspartylphosphate" evidence="2">
    <location>
        <position position="56"/>
    </location>
</feature>
<evidence type="ECO:0000313" key="5">
    <source>
        <dbReference type="Proteomes" id="UP000625316"/>
    </source>
</evidence>
<dbReference type="InterPro" id="IPR036388">
    <property type="entry name" value="WH-like_DNA-bd_sf"/>
</dbReference>
<reference evidence="4" key="1">
    <citation type="submission" date="2020-10" db="EMBL/GenBank/DDBJ databases">
        <authorList>
            <person name="Castelo-Branco R."/>
            <person name="Eusebio N."/>
            <person name="Adriana R."/>
            <person name="Vieira A."/>
            <person name="Brugerolle De Fraissinette N."/>
            <person name="Rezende De Castro R."/>
            <person name="Schneider M.P."/>
            <person name="Vasconcelos V."/>
            <person name="Leao P.N."/>
        </authorList>
    </citation>
    <scope>NUCLEOTIDE SEQUENCE</scope>
    <source>
        <strain evidence="4">LEGE 11480</strain>
    </source>
</reference>
<dbReference type="PROSITE" id="PS50110">
    <property type="entry name" value="RESPONSE_REGULATORY"/>
    <property type="match status" value="1"/>
</dbReference>